<evidence type="ECO:0000313" key="3">
    <source>
        <dbReference type="Proteomes" id="UP000827716"/>
    </source>
</evidence>
<reference evidence="2" key="1">
    <citation type="submission" date="2021-09" db="EMBL/GenBank/DDBJ databases">
        <authorList>
            <person name="Colton S."/>
            <person name="McKinney A."/>
            <person name="Ashley L."/>
            <person name="Annie C."/>
            <person name="Elissa F."/>
            <person name="Lindsey D."/>
            <person name="Brady H."/>
            <person name="Batt M.A."/>
            <person name="Denae B."/>
            <person name="Molloy S.D."/>
            <person name="Garlena R.A."/>
            <person name="Russell D.A."/>
            <person name="Jacobs-Sera D."/>
            <person name="Hatfull G.F."/>
        </authorList>
    </citation>
    <scope>NUCLEOTIDE SEQUENCE</scope>
</reference>
<evidence type="ECO:0000313" key="2">
    <source>
        <dbReference type="EMBL" id="UDL16249.1"/>
    </source>
</evidence>
<feature type="compositionally biased region" description="Basic and acidic residues" evidence="1">
    <location>
        <begin position="67"/>
        <end position="81"/>
    </location>
</feature>
<evidence type="ECO:0000256" key="1">
    <source>
        <dbReference type="SAM" id="MobiDB-lite"/>
    </source>
</evidence>
<keyword evidence="3" id="KW-1185">Reference proteome</keyword>
<dbReference type="EMBL" id="OK040792">
    <property type="protein sequence ID" value="UDL16249.1"/>
    <property type="molecule type" value="Genomic_DNA"/>
</dbReference>
<feature type="compositionally biased region" description="Basic and acidic residues" evidence="1">
    <location>
        <begin position="43"/>
        <end position="52"/>
    </location>
</feature>
<name>A0AAE9C3T3_9CAUD</name>
<organism evidence="2 3">
    <name type="scientific">Microbacterium phage Kozie</name>
    <dbReference type="NCBI Taxonomy" id="2885981"/>
    <lineage>
        <taxon>Viruses</taxon>
        <taxon>Duplodnaviria</taxon>
        <taxon>Heunggongvirae</taxon>
        <taxon>Uroviricota</taxon>
        <taxon>Caudoviricetes</taxon>
        <taxon>Kutznervirinae</taxon>
        <taxon>Kozievirus</taxon>
        <taxon>Kozievirus kozie</taxon>
    </lineage>
</organism>
<dbReference type="KEGG" id="vg:80004436"/>
<dbReference type="RefSeq" id="YP_010750781.1">
    <property type="nucleotide sequence ID" value="NC_073362.1"/>
</dbReference>
<proteinExistence type="predicted"/>
<gene>
    <name evidence="2" type="primary">53</name>
    <name evidence="2" type="ORF">SEA_KOZIE_53</name>
</gene>
<dbReference type="Proteomes" id="UP000827716">
    <property type="component" value="Segment"/>
</dbReference>
<accession>A0AAE9C3T3</accession>
<feature type="region of interest" description="Disordered" evidence="1">
    <location>
        <begin position="38"/>
        <end position="90"/>
    </location>
</feature>
<protein>
    <submittedName>
        <fullName evidence="2">Uncharacterized protein</fullName>
    </submittedName>
</protein>
<sequence length="90" mass="9795">MLSDRELTRAMIEASRKATEASLAAGYGRNDPVTRKSAFAAADEVHRRERPADFAAAPPPAVAAPDPRQERMERDVSRETSGEPGDDVPF</sequence>
<dbReference type="GeneID" id="80004436"/>